<keyword evidence="2" id="KW-1185">Reference proteome</keyword>
<sequence length="86" mass="10037">MTGWRQRFFLRRTLSHPDGREIVVYEDTGQGVWIVEARPTDRSAHRTRWTAGSESGAVRCVAWLCRGDPQWREGRDGLWGQGRRRP</sequence>
<gene>
    <name evidence="1" type="ORF">Val02_82410</name>
</gene>
<organism evidence="1 2">
    <name type="scientific">Virgisporangium aliadipatigenens</name>
    <dbReference type="NCBI Taxonomy" id="741659"/>
    <lineage>
        <taxon>Bacteria</taxon>
        <taxon>Bacillati</taxon>
        <taxon>Actinomycetota</taxon>
        <taxon>Actinomycetes</taxon>
        <taxon>Micromonosporales</taxon>
        <taxon>Micromonosporaceae</taxon>
        <taxon>Virgisporangium</taxon>
    </lineage>
</organism>
<protein>
    <submittedName>
        <fullName evidence="1">Uncharacterized protein</fullName>
    </submittedName>
</protein>
<name>A0A8J4DUI7_9ACTN</name>
<accession>A0A8J4DUI7</accession>
<proteinExistence type="predicted"/>
<dbReference type="Proteomes" id="UP000619260">
    <property type="component" value="Unassembled WGS sequence"/>
</dbReference>
<evidence type="ECO:0000313" key="1">
    <source>
        <dbReference type="EMBL" id="GIJ51355.1"/>
    </source>
</evidence>
<reference evidence="1" key="1">
    <citation type="submission" date="2021-01" db="EMBL/GenBank/DDBJ databases">
        <title>Whole genome shotgun sequence of Virgisporangium aliadipatigenens NBRC 105644.</title>
        <authorList>
            <person name="Komaki H."/>
            <person name="Tamura T."/>
        </authorList>
    </citation>
    <scope>NUCLEOTIDE SEQUENCE</scope>
    <source>
        <strain evidence="1">NBRC 105644</strain>
    </source>
</reference>
<dbReference type="AlphaFoldDB" id="A0A8J4DUI7"/>
<evidence type="ECO:0000313" key="2">
    <source>
        <dbReference type="Proteomes" id="UP000619260"/>
    </source>
</evidence>
<dbReference type="EMBL" id="BOPF01000047">
    <property type="protein sequence ID" value="GIJ51355.1"/>
    <property type="molecule type" value="Genomic_DNA"/>
</dbReference>
<comment type="caution">
    <text evidence="1">The sequence shown here is derived from an EMBL/GenBank/DDBJ whole genome shotgun (WGS) entry which is preliminary data.</text>
</comment>